<protein>
    <recommendedName>
        <fullName evidence="2">Serine aminopeptidase S33 domain-containing protein</fullName>
    </recommendedName>
</protein>
<evidence type="ECO:0000313" key="4">
    <source>
        <dbReference type="Proteomes" id="UP000184510"/>
    </source>
</evidence>
<dbReference type="EMBL" id="FQYR01000006">
    <property type="protein sequence ID" value="SHK21856.1"/>
    <property type="molecule type" value="Genomic_DNA"/>
</dbReference>
<dbReference type="PANTHER" id="PTHR43265:SF1">
    <property type="entry name" value="ESTERASE ESTD"/>
    <property type="match status" value="1"/>
</dbReference>
<keyword evidence="1" id="KW-0732">Signal</keyword>
<dbReference type="InterPro" id="IPR022742">
    <property type="entry name" value="Hydrolase_4"/>
</dbReference>
<feature type="domain" description="Serine aminopeptidase S33" evidence="2">
    <location>
        <begin position="71"/>
        <end position="166"/>
    </location>
</feature>
<sequence length="307" mass="33527">MLRTLILSLLLSLPLQAKEVSIGENNDKLSGTLETPETPTKSAALFISGSGPTDRDGNSFALPGKNDSLKMLAEGLTKNGIATLRVDKRGIGQSAAVDEKKLTIHTYVADIRRWMHYLRSQGYTDLTLIGHSEGALIALLVAEQEKDIARLISISGAGRPAVDIVKEQLKKQLKEETYLQALPALDLLASGKQAKDYPLQLVAFLRPSVQPYLISWFQIDPAVEIAKLDIPILILQGTTDLQITVKESTLLDQAATQGTLEVIQGMNHVLKESGGSIQQQLPSYSDPTIPLHKDLLKAILRFFKATK</sequence>
<evidence type="ECO:0000256" key="1">
    <source>
        <dbReference type="SAM" id="SignalP"/>
    </source>
</evidence>
<dbReference type="Pfam" id="PF12146">
    <property type="entry name" value="Hydrolase_4"/>
    <property type="match status" value="1"/>
</dbReference>
<dbReference type="SUPFAM" id="SSF53474">
    <property type="entry name" value="alpha/beta-Hydrolases"/>
    <property type="match status" value="1"/>
</dbReference>
<dbReference type="AlphaFoldDB" id="A0A1M6QNR3"/>
<keyword evidence="4" id="KW-1185">Reference proteome</keyword>
<dbReference type="Proteomes" id="UP000184510">
    <property type="component" value="Unassembled WGS sequence"/>
</dbReference>
<evidence type="ECO:0000259" key="2">
    <source>
        <dbReference type="Pfam" id="PF12146"/>
    </source>
</evidence>
<dbReference type="STRING" id="1123071.SAMN02745181_3456"/>
<dbReference type="InterPro" id="IPR053145">
    <property type="entry name" value="AB_hydrolase_Est10"/>
</dbReference>
<name>A0A1M6QNR3_9BACT</name>
<gene>
    <name evidence="3" type="ORF">SAMN02745181_3456</name>
</gene>
<dbReference type="PANTHER" id="PTHR43265">
    <property type="entry name" value="ESTERASE ESTD"/>
    <property type="match status" value="1"/>
</dbReference>
<reference evidence="3 4" key="1">
    <citation type="submission" date="2016-11" db="EMBL/GenBank/DDBJ databases">
        <authorList>
            <person name="Jaros S."/>
            <person name="Januszkiewicz K."/>
            <person name="Wedrychowicz H."/>
        </authorList>
    </citation>
    <scope>NUCLEOTIDE SEQUENCE [LARGE SCALE GENOMIC DNA]</scope>
    <source>
        <strain evidence="3 4">DSM 18772</strain>
    </source>
</reference>
<feature type="signal peptide" evidence="1">
    <location>
        <begin position="1"/>
        <end position="17"/>
    </location>
</feature>
<dbReference type="GO" id="GO:0052689">
    <property type="term" value="F:carboxylic ester hydrolase activity"/>
    <property type="evidence" value="ECO:0007669"/>
    <property type="project" value="TreeGrafter"/>
</dbReference>
<dbReference type="RefSeq" id="WP_143185010.1">
    <property type="nucleotide sequence ID" value="NZ_FQYR01000006.1"/>
</dbReference>
<dbReference type="Gene3D" id="3.40.50.1820">
    <property type="entry name" value="alpha/beta hydrolase"/>
    <property type="match status" value="1"/>
</dbReference>
<evidence type="ECO:0000313" key="3">
    <source>
        <dbReference type="EMBL" id="SHK21856.1"/>
    </source>
</evidence>
<feature type="chain" id="PRO_5012387102" description="Serine aminopeptidase S33 domain-containing protein" evidence="1">
    <location>
        <begin position="18"/>
        <end position="307"/>
    </location>
</feature>
<proteinExistence type="predicted"/>
<dbReference type="InterPro" id="IPR029058">
    <property type="entry name" value="AB_hydrolase_fold"/>
</dbReference>
<accession>A0A1M6QNR3</accession>
<organism evidence="3 4">
    <name type="scientific">Rubritalea squalenifaciens DSM 18772</name>
    <dbReference type="NCBI Taxonomy" id="1123071"/>
    <lineage>
        <taxon>Bacteria</taxon>
        <taxon>Pseudomonadati</taxon>
        <taxon>Verrucomicrobiota</taxon>
        <taxon>Verrucomicrobiia</taxon>
        <taxon>Verrucomicrobiales</taxon>
        <taxon>Rubritaleaceae</taxon>
        <taxon>Rubritalea</taxon>
    </lineage>
</organism>
<dbReference type="OrthoDB" id="24847at2"/>
<dbReference type="InParanoid" id="A0A1M6QNR3"/>